<dbReference type="PANTHER" id="PTHR47816">
    <property type="entry name" value="RIBOSOMAL RNA SMALL SUBUNIT METHYLTRANSFERASE C"/>
    <property type="match status" value="1"/>
</dbReference>
<keyword evidence="5" id="KW-1185">Reference proteome</keyword>
<dbReference type="SUPFAM" id="SSF53335">
    <property type="entry name" value="S-adenosyl-L-methionine-dependent methyltransferases"/>
    <property type="match status" value="1"/>
</dbReference>
<reference evidence="4 5" key="1">
    <citation type="submission" date="2020-03" db="EMBL/GenBank/DDBJ databases">
        <title>Complete genome of Arcanobacterium buesumensis sp. nov. strain 2701.</title>
        <authorList>
            <person name="Borowiak M."/>
            <person name="Alssahen M."/>
            <person name="Laemmler C."/>
            <person name="Malorny B."/>
            <person name="Hassan A."/>
            <person name="Prenger-Berninghoff E."/>
            <person name="Ploetz M."/>
            <person name="Abdulmawjood A."/>
        </authorList>
    </citation>
    <scope>NUCLEOTIDE SEQUENCE [LARGE SCALE GENOMIC DNA]</scope>
    <source>
        <strain evidence="4 5">2701</strain>
    </source>
</reference>
<evidence type="ECO:0000313" key="4">
    <source>
        <dbReference type="EMBL" id="QJC22668.1"/>
    </source>
</evidence>
<name>A0A6H2ENL3_9ACTO</name>
<dbReference type="EMBL" id="CP050804">
    <property type="protein sequence ID" value="QJC22668.1"/>
    <property type="molecule type" value="Genomic_DNA"/>
</dbReference>
<dbReference type="Pfam" id="PF05175">
    <property type="entry name" value="MTS"/>
    <property type="match status" value="1"/>
</dbReference>
<dbReference type="Gene3D" id="3.40.50.150">
    <property type="entry name" value="Vaccinia Virus protein VP39"/>
    <property type="match status" value="1"/>
</dbReference>
<dbReference type="InterPro" id="IPR046977">
    <property type="entry name" value="RsmC/RlmG"/>
</dbReference>
<dbReference type="CDD" id="cd02440">
    <property type="entry name" value="AdoMet_MTases"/>
    <property type="match status" value="1"/>
</dbReference>
<dbReference type="Proteomes" id="UP000502298">
    <property type="component" value="Chromosome"/>
</dbReference>
<protein>
    <submittedName>
        <fullName evidence="4">Methyltransferase</fullName>
    </submittedName>
</protein>
<sequence length="212" mass="23127">MNDHYFSDSPHVPSDPRTYSYWALGREWHVTTDAGVFSPTGLDKGTAVFLHKVPLIDLPAQSLAVDVGCGWGPITLALAHSYPQAQVLACDVNERAIALTEQNVAELGYTNVCVDLAPKMLDQIAADITAGKHTGIDLLWSNPPIRIGKKALHELLMQWLGLLSPNGVAFFVVQKNLGADSLAVWLNSQGYITEKIGSAKGFRVLRTHQKQN</sequence>
<dbReference type="KEGG" id="arca:HC352_03110"/>
<dbReference type="GO" id="GO:0032259">
    <property type="term" value="P:methylation"/>
    <property type="evidence" value="ECO:0007669"/>
    <property type="project" value="UniProtKB-KW"/>
</dbReference>
<feature type="domain" description="Methyltransferase small" evidence="3">
    <location>
        <begin position="28"/>
        <end position="205"/>
    </location>
</feature>
<dbReference type="PANTHER" id="PTHR47816:SF4">
    <property type="entry name" value="RIBOSOMAL RNA SMALL SUBUNIT METHYLTRANSFERASE C"/>
    <property type="match status" value="1"/>
</dbReference>
<organism evidence="4 5">
    <name type="scientific">Arcanobacterium buesumense</name>
    <dbReference type="NCBI Taxonomy" id="2722751"/>
    <lineage>
        <taxon>Bacteria</taxon>
        <taxon>Bacillati</taxon>
        <taxon>Actinomycetota</taxon>
        <taxon>Actinomycetes</taxon>
        <taxon>Actinomycetales</taxon>
        <taxon>Actinomycetaceae</taxon>
        <taxon>Arcanobacterium</taxon>
    </lineage>
</organism>
<keyword evidence="2 4" id="KW-0808">Transferase</keyword>
<proteinExistence type="predicted"/>
<evidence type="ECO:0000313" key="5">
    <source>
        <dbReference type="Proteomes" id="UP000502298"/>
    </source>
</evidence>
<evidence type="ECO:0000256" key="2">
    <source>
        <dbReference type="ARBA" id="ARBA00022679"/>
    </source>
</evidence>
<evidence type="ECO:0000259" key="3">
    <source>
        <dbReference type="Pfam" id="PF05175"/>
    </source>
</evidence>
<accession>A0A6H2ENL3</accession>
<dbReference type="GO" id="GO:0008757">
    <property type="term" value="F:S-adenosylmethionine-dependent methyltransferase activity"/>
    <property type="evidence" value="ECO:0007669"/>
    <property type="project" value="InterPro"/>
</dbReference>
<keyword evidence="1 4" id="KW-0489">Methyltransferase</keyword>
<dbReference type="AlphaFoldDB" id="A0A6H2ENL3"/>
<gene>
    <name evidence="4" type="ORF">HC352_03110</name>
</gene>
<dbReference type="InterPro" id="IPR007848">
    <property type="entry name" value="Small_mtfrase_dom"/>
</dbReference>
<dbReference type="InterPro" id="IPR029063">
    <property type="entry name" value="SAM-dependent_MTases_sf"/>
</dbReference>
<evidence type="ECO:0000256" key="1">
    <source>
        <dbReference type="ARBA" id="ARBA00022603"/>
    </source>
</evidence>